<name>A0A1U7TG46_CARSF</name>
<feature type="region of interest" description="Disordered" evidence="1">
    <location>
        <begin position="42"/>
        <end position="63"/>
    </location>
</feature>
<dbReference type="CTD" id="100329135"/>
<dbReference type="AlphaFoldDB" id="A0A1U7TG46"/>
<evidence type="ECO:0000256" key="1">
    <source>
        <dbReference type="SAM" id="MobiDB-lite"/>
    </source>
</evidence>
<evidence type="ECO:0000313" key="2">
    <source>
        <dbReference type="Proteomes" id="UP000189704"/>
    </source>
</evidence>
<evidence type="ECO:0000313" key="3">
    <source>
        <dbReference type="RefSeq" id="XP_008055378.1"/>
    </source>
</evidence>
<sequence>MESMSIPVLVGGLVECVAQLMRIAEGILQLISQEQVPYVGQNDRTEQIEADVSPPEESSLPDLADLSDLESILTPRDNEDLVFDIDQVMLDIDDLYEDTFSGMNGDLRSN</sequence>
<gene>
    <name evidence="3" type="primary">TRPC5OS</name>
</gene>
<protein>
    <recommendedName>
        <fullName evidence="4">TRPC5 opposite strand protein</fullName>
    </recommendedName>
</protein>
<accession>A0A1U7TG46</accession>
<dbReference type="RefSeq" id="XP_008055378.1">
    <property type="nucleotide sequence ID" value="XM_008057187.1"/>
</dbReference>
<reference evidence="3" key="1">
    <citation type="submission" date="2025-08" db="UniProtKB">
        <authorList>
            <consortium name="RefSeq"/>
        </authorList>
    </citation>
    <scope>IDENTIFICATION</scope>
</reference>
<dbReference type="OrthoDB" id="9836436at2759"/>
<dbReference type="KEGG" id="csyr:103259529"/>
<evidence type="ECO:0008006" key="4">
    <source>
        <dbReference type="Google" id="ProtNLM"/>
    </source>
</evidence>
<dbReference type="GeneID" id="103259529"/>
<organism evidence="2 3">
    <name type="scientific">Carlito syrichta</name>
    <name type="common">Philippine tarsier</name>
    <name type="synonym">Tarsius syrichta</name>
    <dbReference type="NCBI Taxonomy" id="1868482"/>
    <lineage>
        <taxon>Eukaryota</taxon>
        <taxon>Metazoa</taxon>
        <taxon>Chordata</taxon>
        <taxon>Craniata</taxon>
        <taxon>Vertebrata</taxon>
        <taxon>Euteleostomi</taxon>
        <taxon>Mammalia</taxon>
        <taxon>Eutheria</taxon>
        <taxon>Euarchontoglires</taxon>
        <taxon>Primates</taxon>
        <taxon>Haplorrhini</taxon>
        <taxon>Tarsiiformes</taxon>
        <taxon>Tarsiidae</taxon>
        <taxon>Carlito</taxon>
    </lineage>
</organism>
<keyword evidence="2" id="KW-1185">Reference proteome</keyword>
<dbReference type="Proteomes" id="UP000189704">
    <property type="component" value="Unplaced"/>
</dbReference>
<proteinExistence type="predicted"/>